<dbReference type="InterPro" id="IPR013538">
    <property type="entry name" value="ASHA1/2-like_C"/>
</dbReference>
<dbReference type="CDD" id="cd07814">
    <property type="entry name" value="SRPBCC_CalC_Aha1-like"/>
    <property type="match status" value="1"/>
</dbReference>
<comment type="similarity">
    <text evidence="1">Belongs to the AHA1 family.</text>
</comment>
<evidence type="ECO:0000313" key="3">
    <source>
        <dbReference type="EMBL" id="KAB8033323.1"/>
    </source>
</evidence>
<dbReference type="SUPFAM" id="SSF55961">
    <property type="entry name" value="Bet v1-like"/>
    <property type="match status" value="1"/>
</dbReference>
<gene>
    <name evidence="3" type="ORF">GCL57_01090</name>
</gene>
<evidence type="ECO:0000313" key="4">
    <source>
        <dbReference type="Proteomes" id="UP000442694"/>
    </source>
</evidence>
<proteinExistence type="inferred from homology"/>
<dbReference type="Proteomes" id="UP000442694">
    <property type="component" value="Unassembled WGS sequence"/>
</dbReference>
<dbReference type="InterPro" id="IPR023393">
    <property type="entry name" value="START-like_dom_sf"/>
</dbReference>
<accession>A0A833N2V9</accession>
<sequence>MKKIKTYEIRHEIGIKATSKLVYQALTDIKMLSNWWTSDTRGTSKVGNFLEFWFVDFCQKFEVIELKQNQFVHWKCADKGLEDWEETEIRFSLRSDEKQCFVNFIHSGWQDNTGLYPHCSTKWAVFLLSLKEFLETGRGRPFPHDLAVNHN</sequence>
<evidence type="ECO:0000256" key="1">
    <source>
        <dbReference type="ARBA" id="ARBA00006817"/>
    </source>
</evidence>
<dbReference type="Pfam" id="PF08327">
    <property type="entry name" value="AHSA1"/>
    <property type="match status" value="1"/>
</dbReference>
<keyword evidence="4" id="KW-1185">Reference proteome</keyword>
<protein>
    <submittedName>
        <fullName evidence="3">SRPBCC domain-containing protein</fullName>
    </submittedName>
</protein>
<reference evidence="3 4" key="1">
    <citation type="submission" date="2019-10" db="EMBL/GenBank/DDBJ databases">
        <title>New genus of Silvanigrellaceae.</title>
        <authorList>
            <person name="Pitt A."/>
            <person name="Hahn M.W."/>
        </authorList>
    </citation>
    <scope>NUCLEOTIDE SEQUENCE [LARGE SCALE GENOMIC DNA]</scope>
    <source>
        <strain evidence="3 4">33A1-SZDP</strain>
    </source>
</reference>
<dbReference type="EMBL" id="WFLN01000004">
    <property type="protein sequence ID" value="KAB8033323.1"/>
    <property type="molecule type" value="Genomic_DNA"/>
</dbReference>
<dbReference type="AlphaFoldDB" id="A0A833N2V9"/>
<organism evidence="3 4">
    <name type="scientific">Fluviispira multicolorata</name>
    <dbReference type="NCBI Taxonomy" id="2654512"/>
    <lineage>
        <taxon>Bacteria</taxon>
        <taxon>Pseudomonadati</taxon>
        <taxon>Bdellovibrionota</taxon>
        <taxon>Oligoflexia</taxon>
        <taxon>Silvanigrellales</taxon>
        <taxon>Silvanigrellaceae</taxon>
        <taxon>Fluviispira</taxon>
    </lineage>
</organism>
<evidence type="ECO:0000259" key="2">
    <source>
        <dbReference type="Pfam" id="PF08327"/>
    </source>
</evidence>
<dbReference type="RefSeq" id="WP_152211411.1">
    <property type="nucleotide sequence ID" value="NZ_WFLN01000004.1"/>
</dbReference>
<name>A0A833N2V9_9BACT</name>
<comment type="caution">
    <text evidence="3">The sequence shown here is derived from an EMBL/GenBank/DDBJ whole genome shotgun (WGS) entry which is preliminary data.</text>
</comment>
<dbReference type="Gene3D" id="3.30.530.20">
    <property type="match status" value="1"/>
</dbReference>
<feature type="domain" description="Activator of Hsp90 ATPase homologue 1/2-like C-terminal" evidence="2">
    <location>
        <begin position="17"/>
        <end position="135"/>
    </location>
</feature>